<dbReference type="InterPro" id="IPR018540">
    <property type="entry name" value="Spo0E-like"/>
</dbReference>
<dbReference type="RefSeq" id="WP_077997758.1">
    <property type="nucleotide sequence ID" value="NZ_CP019658.1"/>
</dbReference>
<protein>
    <submittedName>
        <fullName evidence="1">Spo0E like sporulation regulatory protein</fullName>
    </submittedName>
</protein>
<keyword evidence="1" id="KW-0614">Plasmid</keyword>
<proteinExistence type="predicted"/>
<name>A0A2L1U7T4_9BACL</name>
<dbReference type="Pfam" id="PF09388">
    <property type="entry name" value="SpoOE-like"/>
    <property type="match status" value="1"/>
</dbReference>
<gene>
    <name evidence="1" type="ORF">ERICIII_04996</name>
</gene>
<dbReference type="AlphaFoldDB" id="A0A2L1U7T4"/>
<dbReference type="Gene3D" id="4.10.280.10">
    <property type="entry name" value="Helix-loop-helix DNA-binding domain"/>
    <property type="match status" value="1"/>
</dbReference>
<evidence type="ECO:0000313" key="1">
    <source>
        <dbReference type="EMBL" id="AVF28997.1"/>
    </source>
</evidence>
<dbReference type="EMBL" id="CP019658">
    <property type="protein sequence ID" value="AVF28997.1"/>
    <property type="molecule type" value="Genomic_DNA"/>
</dbReference>
<accession>A0A2L1U7T4</accession>
<dbReference type="GO" id="GO:0046983">
    <property type="term" value="F:protein dimerization activity"/>
    <property type="evidence" value="ECO:0007669"/>
    <property type="project" value="InterPro"/>
</dbReference>
<dbReference type="InterPro" id="IPR036638">
    <property type="entry name" value="HLH_DNA-bd_sf"/>
</dbReference>
<dbReference type="GeneID" id="64221150"/>
<organism evidence="1 2">
    <name type="scientific">Paenibacillus larvae subsp. larvae</name>
    <dbReference type="NCBI Taxonomy" id="147375"/>
    <lineage>
        <taxon>Bacteria</taxon>
        <taxon>Bacillati</taxon>
        <taxon>Bacillota</taxon>
        <taxon>Bacilli</taxon>
        <taxon>Bacillales</taxon>
        <taxon>Paenibacillaceae</taxon>
        <taxon>Paenibacillus</taxon>
    </lineage>
</organism>
<sequence length="56" mass="6440">MKPNKEETTLQNEIECIRLELNDLGTKLNILHPDVLAKSQQLDELIVKAQRKKPTT</sequence>
<dbReference type="SUPFAM" id="SSF140500">
    <property type="entry name" value="BAS1536-like"/>
    <property type="match status" value="1"/>
</dbReference>
<dbReference type="GO" id="GO:0043937">
    <property type="term" value="P:regulation of sporulation"/>
    <property type="evidence" value="ECO:0007669"/>
    <property type="project" value="InterPro"/>
</dbReference>
<dbReference type="InterPro" id="IPR037208">
    <property type="entry name" value="Spo0E-like_sf"/>
</dbReference>
<evidence type="ECO:0000313" key="2">
    <source>
        <dbReference type="Proteomes" id="UP000239833"/>
    </source>
</evidence>
<reference evidence="2" key="1">
    <citation type="submission" date="2017-02" db="EMBL/GenBank/DDBJ databases">
        <title>Delineation of Paenibacillus larvae strains originating from foulbrood outbreaks.</title>
        <authorList>
            <person name="Beims H."/>
            <person name="Bunk B."/>
            <person name="Sproeer C."/>
            <person name="Mohr K.I."/>
            <person name="Pradella S."/>
            <person name="Guenther G."/>
            <person name="Rohde M."/>
            <person name="von der Ohe W."/>
            <person name="Steinert M."/>
        </authorList>
    </citation>
    <scope>NUCLEOTIDE SEQUENCE [LARGE SCALE GENOMIC DNA]</scope>
    <source>
        <strain evidence="2">Eric_III</strain>
        <plasmid evidence="2">Plasmid unnamed3</plasmid>
    </source>
</reference>
<geneLocation type="plasmid" evidence="1">
    <name>unnamed3</name>
</geneLocation>
<dbReference type="Proteomes" id="UP000239833">
    <property type="component" value="Plasmid unnamed3"/>
</dbReference>